<accession>A0A235H6H2</accession>
<dbReference type="GO" id="GO:0003723">
    <property type="term" value="F:RNA binding"/>
    <property type="evidence" value="ECO:0007669"/>
    <property type="project" value="InterPro"/>
</dbReference>
<dbReference type="Proteomes" id="UP000215367">
    <property type="component" value="Unassembled WGS sequence"/>
</dbReference>
<feature type="domain" description="tRNA/rRNA methyltransferase SpoU type" evidence="3">
    <location>
        <begin position="120"/>
        <end position="246"/>
    </location>
</feature>
<proteinExistence type="predicted"/>
<keyword evidence="4" id="KW-0614">Plasmid</keyword>
<dbReference type="GO" id="GO:0032259">
    <property type="term" value="P:methylation"/>
    <property type="evidence" value="ECO:0007669"/>
    <property type="project" value="UniProtKB-KW"/>
</dbReference>
<evidence type="ECO:0000256" key="1">
    <source>
        <dbReference type="ARBA" id="ARBA00022603"/>
    </source>
</evidence>
<dbReference type="AlphaFoldDB" id="A0A235H6H2"/>
<dbReference type="PANTHER" id="PTHR43191:SF2">
    <property type="entry name" value="RRNA METHYLTRANSFERASE 3, MITOCHONDRIAL"/>
    <property type="match status" value="1"/>
</dbReference>
<dbReference type="CDD" id="cd18095">
    <property type="entry name" value="SpoU-like_rRNA-MTase"/>
    <property type="match status" value="1"/>
</dbReference>
<evidence type="ECO:0000256" key="2">
    <source>
        <dbReference type="ARBA" id="ARBA00022679"/>
    </source>
</evidence>
<reference evidence="4 5" key="1">
    <citation type="submission" date="2017-07" db="EMBL/GenBank/DDBJ databases">
        <title>Whole genome sequence of Azospirillum brasilense 2A1, a potential biofertilizer strain.</title>
        <authorList>
            <person name="Fontana C.A."/>
            <person name="Toffoli L.M."/>
            <person name="Salazar S.M."/>
            <person name="Puglisi E."/>
            <person name="Pedraza R."/>
            <person name="Bassi D."/>
            <person name="Cocconcelli P.S."/>
        </authorList>
    </citation>
    <scope>NUCLEOTIDE SEQUENCE [LARGE SCALE GENOMIC DNA]</scope>
    <source>
        <strain evidence="4 5">2A1</strain>
        <plasmid evidence="4">unnamed</plasmid>
    </source>
</reference>
<evidence type="ECO:0000313" key="4">
    <source>
        <dbReference type="EMBL" id="OYD81362.1"/>
    </source>
</evidence>
<dbReference type="InterPro" id="IPR029064">
    <property type="entry name" value="Ribosomal_eL30-like_sf"/>
</dbReference>
<comment type="caution">
    <text evidence="4">The sequence shown here is derived from an EMBL/GenBank/DDBJ whole genome shotgun (WGS) entry which is preliminary data.</text>
</comment>
<dbReference type="SUPFAM" id="SSF55315">
    <property type="entry name" value="L30e-like"/>
    <property type="match status" value="1"/>
</dbReference>
<dbReference type="Pfam" id="PF00588">
    <property type="entry name" value="SpoU_methylase"/>
    <property type="match status" value="1"/>
</dbReference>
<dbReference type="Gene3D" id="3.30.1330.30">
    <property type="match status" value="1"/>
</dbReference>
<evidence type="ECO:0000313" key="5">
    <source>
        <dbReference type="Proteomes" id="UP000215367"/>
    </source>
</evidence>
<keyword evidence="1 4" id="KW-0489">Methyltransferase</keyword>
<organism evidence="4 5">
    <name type="scientific">Azospirillum brasilense</name>
    <dbReference type="NCBI Taxonomy" id="192"/>
    <lineage>
        <taxon>Bacteria</taxon>
        <taxon>Pseudomonadati</taxon>
        <taxon>Pseudomonadota</taxon>
        <taxon>Alphaproteobacteria</taxon>
        <taxon>Rhodospirillales</taxon>
        <taxon>Azospirillaceae</taxon>
        <taxon>Azospirillum</taxon>
    </lineage>
</organism>
<protein>
    <submittedName>
        <fullName evidence="4">RNA methyltransferase</fullName>
    </submittedName>
</protein>
<name>A0A235H6H2_AZOBR</name>
<gene>
    <name evidence="4" type="ORF">CHT98_26670</name>
</gene>
<dbReference type="Gene3D" id="3.40.1280.10">
    <property type="match status" value="1"/>
</dbReference>
<sequence>MTRPPRLIESLQNPQFKLWESLLESRGLKKQGKFLLAGLKTVPEALARWPDRFSTLLVTDPAQAEGWSLPMGLEIVQLAPALFRTLDASGTGFPLLVGRVPETPPIDLSQPPQGLELVCALGDPNNLGALLRSAAAFGARRVILLDGAAHPYHPKCLRAASNAQFELTLLRGGRWEDVTRAAGPLVALDAGGADMAAFLWPRDVRLVLGEEGQGVPAALPAQRLSIPTTGAVESLNATVAASVALFSHFTAKLTAKR</sequence>
<dbReference type="InterPro" id="IPR029028">
    <property type="entry name" value="Alpha/beta_knot_MTases"/>
</dbReference>
<dbReference type="SUPFAM" id="SSF75217">
    <property type="entry name" value="alpha/beta knot"/>
    <property type="match status" value="1"/>
</dbReference>
<dbReference type="InterPro" id="IPR029026">
    <property type="entry name" value="tRNA_m1G_MTases_N"/>
</dbReference>
<dbReference type="PANTHER" id="PTHR43191">
    <property type="entry name" value="RRNA METHYLTRANSFERASE 3"/>
    <property type="match status" value="1"/>
</dbReference>
<dbReference type="InterPro" id="IPR051259">
    <property type="entry name" value="rRNA_Methyltransferase"/>
</dbReference>
<geneLocation type="plasmid" evidence="4">
    <name>unnamed</name>
</geneLocation>
<dbReference type="InterPro" id="IPR001537">
    <property type="entry name" value="SpoU_MeTrfase"/>
</dbReference>
<dbReference type="EMBL" id="NOWT01000035">
    <property type="protein sequence ID" value="OYD81362.1"/>
    <property type="molecule type" value="Genomic_DNA"/>
</dbReference>
<dbReference type="RefSeq" id="WP_094306428.1">
    <property type="nucleotide sequence ID" value="NZ_NOWT01000035.1"/>
</dbReference>
<keyword evidence="2 4" id="KW-0808">Transferase</keyword>
<dbReference type="GO" id="GO:0008173">
    <property type="term" value="F:RNA methyltransferase activity"/>
    <property type="evidence" value="ECO:0007669"/>
    <property type="project" value="InterPro"/>
</dbReference>
<evidence type="ECO:0000259" key="3">
    <source>
        <dbReference type="Pfam" id="PF00588"/>
    </source>
</evidence>
<dbReference type="GO" id="GO:0006396">
    <property type="term" value="P:RNA processing"/>
    <property type="evidence" value="ECO:0007669"/>
    <property type="project" value="InterPro"/>
</dbReference>